<evidence type="ECO:0000313" key="4">
    <source>
        <dbReference type="EMBL" id="APZ91387.1"/>
    </source>
</evidence>
<keyword evidence="5" id="KW-1185">Reference proteome</keyword>
<dbReference type="SUPFAM" id="SSF75620">
    <property type="entry name" value="Release factor"/>
    <property type="match status" value="1"/>
</dbReference>
<dbReference type="PANTHER" id="PTHR43804">
    <property type="entry name" value="LD18447P"/>
    <property type="match status" value="1"/>
</dbReference>
<evidence type="ECO:0000313" key="5">
    <source>
        <dbReference type="Proteomes" id="UP000187735"/>
    </source>
</evidence>
<dbReference type="PANTHER" id="PTHR43804:SF6">
    <property type="entry name" value="CLASS I PEPTIDE CHAIN RELEASE FACTOR"/>
    <property type="match status" value="1"/>
</dbReference>
<dbReference type="EMBL" id="CP017641">
    <property type="protein sequence ID" value="APZ91387.1"/>
    <property type="molecule type" value="Genomic_DNA"/>
</dbReference>
<dbReference type="InterPro" id="IPR045853">
    <property type="entry name" value="Pep_chain_release_fac_I_sf"/>
</dbReference>
<dbReference type="Proteomes" id="UP000187735">
    <property type="component" value="Chromosome"/>
</dbReference>
<dbReference type="KEGG" id="fmr:Fuma_00975"/>
<dbReference type="InterPro" id="IPR050057">
    <property type="entry name" value="Prokaryotic/Mito_RF"/>
</dbReference>
<dbReference type="RefSeq" id="WP_077023157.1">
    <property type="nucleotide sequence ID" value="NZ_CP017641.1"/>
</dbReference>
<comment type="similarity">
    <text evidence="1">Belongs to the prokaryotic/mitochondrial release factor family.</text>
</comment>
<protein>
    <submittedName>
        <fullName evidence="4">Peptide chain release factor 1</fullName>
    </submittedName>
</protein>
<gene>
    <name evidence="4" type="primary">prfA_2</name>
    <name evidence="4" type="ORF">Fuma_00975</name>
</gene>
<feature type="region of interest" description="Disordered" evidence="2">
    <location>
        <begin position="1"/>
        <end position="43"/>
    </location>
</feature>
<dbReference type="Gene3D" id="3.30.160.20">
    <property type="match status" value="1"/>
</dbReference>
<evidence type="ECO:0000256" key="1">
    <source>
        <dbReference type="ARBA" id="ARBA00010835"/>
    </source>
</evidence>
<name>A0A1P8WBD7_9PLAN</name>
<feature type="domain" description="Prokaryotic-type class I peptide chain release factors" evidence="3">
    <location>
        <begin position="25"/>
        <end position="93"/>
    </location>
</feature>
<accession>A0A1P8WBD7</accession>
<reference evidence="4 5" key="1">
    <citation type="journal article" date="2016" name="Front. Microbiol.">
        <title>Fuerstia marisgermanicae gen. nov., sp. nov., an Unusual Member of the Phylum Planctomycetes from the German Wadden Sea.</title>
        <authorList>
            <person name="Kohn T."/>
            <person name="Heuer A."/>
            <person name="Jogler M."/>
            <person name="Vollmers J."/>
            <person name="Boedeker C."/>
            <person name="Bunk B."/>
            <person name="Rast P."/>
            <person name="Borchert D."/>
            <person name="Glockner I."/>
            <person name="Freese H.M."/>
            <person name="Klenk H.P."/>
            <person name="Overmann J."/>
            <person name="Kaster A.K."/>
            <person name="Rohde M."/>
            <person name="Wiegand S."/>
            <person name="Jogler C."/>
        </authorList>
    </citation>
    <scope>NUCLEOTIDE SEQUENCE [LARGE SCALE GENOMIC DNA]</scope>
    <source>
        <strain evidence="4 5">NH11</strain>
    </source>
</reference>
<dbReference type="STRING" id="1891926.Fuma_00975"/>
<evidence type="ECO:0000256" key="2">
    <source>
        <dbReference type="SAM" id="MobiDB-lite"/>
    </source>
</evidence>
<evidence type="ECO:0000259" key="3">
    <source>
        <dbReference type="Pfam" id="PF00472"/>
    </source>
</evidence>
<dbReference type="InterPro" id="IPR000352">
    <property type="entry name" value="Pep_chain_release_fac_I"/>
</dbReference>
<dbReference type="Pfam" id="PF00472">
    <property type="entry name" value="RF-1"/>
    <property type="match status" value="1"/>
</dbReference>
<organism evidence="4 5">
    <name type="scientific">Fuerstiella marisgermanici</name>
    <dbReference type="NCBI Taxonomy" id="1891926"/>
    <lineage>
        <taxon>Bacteria</taxon>
        <taxon>Pseudomonadati</taxon>
        <taxon>Planctomycetota</taxon>
        <taxon>Planctomycetia</taxon>
        <taxon>Planctomycetales</taxon>
        <taxon>Planctomycetaceae</taxon>
        <taxon>Fuerstiella</taxon>
    </lineage>
</organism>
<dbReference type="OrthoDB" id="9815709at2"/>
<sequence>MTDESSDTESVHRHPACVDEQTLTQDCDTRRTRASGPGGQHRNKVETAIEIIHRPTGISAAASERRSQDQNRRVAIRRLRLQLAMDYRATNSEQVLPSTLWQTRCRNGKISCSDQHADFPSMLAEALDALCAKDYDVRKAAAALGCSSSQLIRFVAKLPEALETLNKHRQDIGLRKLHR</sequence>
<dbReference type="AlphaFoldDB" id="A0A1P8WBD7"/>
<dbReference type="GO" id="GO:0003747">
    <property type="term" value="F:translation release factor activity"/>
    <property type="evidence" value="ECO:0007669"/>
    <property type="project" value="InterPro"/>
</dbReference>
<proteinExistence type="inferred from homology"/>